<sequence>MTTTPRWQAHTASDYDNAMAARCGKLLTEIVADAGRRQVILADPRNLHRELFAPFVPPTHADYAGTYRGTPGTALAYRRMSVASQLDLGTEYEFCLPGEVPQRMVELLKNTHALLGEGSADDYGKLIALTYTFCWFGKIHPFLDGNGVQRAIFAAMATNFGYALSPRFVIHPRPFDRLLAIALEMFARAPAGQENDELGLVAEYLAFFLDSPFNAPRKHIATASPTHKSTSQRRKRRDRSF</sequence>
<dbReference type="PROSITE" id="PS51459">
    <property type="entry name" value="FIDO"/>
    <property type="match status" value="1"/>
</dbReference>
<reference evidence="3 4" key="1">
    <citation type="submission" date="2019-05" db="EMBL/GenBank/DDBJ databases">
        <title>Draft Genome of Bradyrhizobium elkanii strain SEMIA 938, Used in Commercial Inoculants for Lupinus spp. in Brazil.</title>
        <authorList>
            <person name="Hungria M."/>
            <person name="Delamuta J.R.M."/>
            <person name="Ribeiro R.A."/>
            <person name="Nogueira M.A."/>
        </authorList>
    </citation>
    <scope>NUCLEOTIDE SEQUENCE [LARGE SCALE GENOMIC DNA]</scope>
    <source>
        <strain evidence="3 4">Semia 938</strain>
    </source>
</reference>
<name>A0A4U6RUE7_BRAEL</name>
<dbReference type="EMBL" id="SZZP01000021">
    <property type="protein sequence ID" value="TKV77733.1"/>
    <property type="molecule type" value="Genomic_DNA"/>
</dbReference>
<evidence type="ECO:0000313" key="3">
    <source>
        <dbReference type="EMBL" id="TKV77733.1"/>
    </source>
</evidence>
<dbReference type="SUPFAM" id="SSF140931">
    <property type="entry name" value="Fic-like"/>
    <property type="match status" value="1"/>
</dbReference>
<comment type="caution">
    <text evidence="3">The sequence shown here is derived from an EMBL/GenBank/DDBJ whole genome shotgun (WGS) entry which is preliminary data.</text>
</comment>
<dbReference type="Proteomes" id="UP000305095">
    <property type="component" value="Unassembled WGS sequence"/>
</dbReference>
<evidence type="ECO:0000313" key="4">
    <source>
        <dbReference type="Proteomes" id="UP000305095"/>
    </source>
</evidence>
<evidence type="ECO:0000256" key="1">
    <source>
        <dbReference type="SAM" id="MobiDB-lite"/>
    </source>
</evidence>
<dbReference type="InterPro" id="IPR036597">
    <property type="entry name" value="Fido-like_dom_sf"/>
</dbReference>
<feature type="domain" description="Fido" evidence="2">
    <location>
        <begin position="39"/>
        <end position="210"/>
    </location>
</feature>
<proteinExistence type="predicted"/>
<dbReference type="Gene3D" id="1.10.3290.10">
    <property type="entry name" value="Fido-like domain"/>
    <property type="match status" value="1"/>
</dbReference>
<dbReference type="AlphaFoldDB" id="A0A4U6RUE7"/>
<feature type="compositionally biased region" description="Basic residues" evidence="1">
    <location>
        <begin position="230"/>
        <end position="241"/>
    </location>
</feature>
<evidence type="ECO:0000259" key="2">
    <source>
        <dbReference type="PROSITE" id="PS51459"/>
    </source>
</evidence>
<protein>
    <submittedName>
        <fullName evidence="3">Fic family protein</fullName>
    </submittedName>
</protein>
<organism evidence="3 4">
    <name type="scientific">Bradyrhizobium elkanii</name>
    <dbReference type="NCBI Taxonomy" id="29448"/>
    <lineage>
        <taxon>Bacteria</taxon>
        <taxon>Pseudomonadati</taxon>
        <taxon>Pseudomonadota</taxon>
        <taxon>Alphaproteobacteria</taxon>
        <taxon>Hyphomicrobiales</taxon>
        <taxon>Nitrobacteraceae</taxon>
        <taxon>Bradyrhizobium</taxon>
    </lineage>
</organism>
<dbReference type="RefSeq" id="WP_137482268.1">
    <property type="nucleotide sequence ID" value="NZ_SZZP01000021.1"/>
</dbReference>
<dbReference type="Pfam" id="PF02661">
    <property type="entry name" value="Fic"/>
    <property type="match status" value="1"/>
</dbReference>
<dbReference type="InterPro" id="IPR003812">
    <property type="entry name" value="Fido"/>
</dbReference>
<gene>
    <name evidence="3" type="ORF">FDV58_29465</name>
</gene>
<accession>A0A4U6RUE7</accession>
<feature type="region of interest" description="Disordered" evidence="1">
    <location>
        <begin position="219"/>
        <end position="241"/>
    </location>
</feature>